<dbReference type="Gene3D" id="1.10.10.10">
    <property type="entry name" value="Winged helix-like DNA-binding domain superfamily/Winged helix DNA-binding domain"/>
    <property type="match status" value="1"/>
</dbReference>
<sequence>MDREEVIRAARAGQRAGLDALGRWLYPVLFSYFSHHFSRSQTDEVVQNTVRDVLTKLSLAPEEPEEFLGWVLGFAYTEGRREKGEVRRRRARWAKLEQRAHEHDTPEDLHELVLTDEQRQMIVRHASQLPNIYTAALLNALDGGSNRDLARRQGIPETTARWRLWEAVRQLKQSIERARLTRSPFRTPSGAV</sequence>
<dbReference type="SUPFAM" id="SSF88946">
    <property type="entry name" value="Sigma2 domain of RNA polymerase sigma factors"/>
    <property type="match status" value="1"/>
</dbReference>
<dbReference type="Gene3D" id="1.10.1740.10">
    <property type="match status" value="1"/>
</dbReference>
<organism evidence="1 2">
    <name type="scientific">Enhygromyxa salina</name>
    <dbReference type="NCBI Taxonomy" id="215803"/>
    <lineage>
        <taxon>Bacteria</taxon>
        <taxon>Pseudomonadati</taxon>
        <taxon>Myxococcota</taxon>
        <taxon>Polyangia</taxon>
        <taxon>Nannocystales</taxon>
        <taxon>Nannocystaceae</taxon>
        <taxon>Enhygromyxa</taxon>
    </lineage>
</organism>
<dbReference type="InterPro" id="IPR013325">
    <property type="entry name" value="RNA_pol_sigma_r2"/>
</dbReference>
<evidence type="ECO:0000313" key="2">
    <source>
        <dbReference type="Proteomes" id="UP000237968"/>
    </source>
</evidence>
<protein>
    <submittedName>
        <fullName evidence="1">RNA polymerase sigma factor</fullName>
    </submittedName>
</protein>
<keyword evidence="2" id="KW-1185">Reference proteome</keyword>
<accession>A0A2S9XZM2</accession>
<proteinExistence type="predicted"/>
<dbReference type="OrthoDB" id="265297at2"/>
<dbReference type="InterPro" id="IPR013324">
    <property type="entry name" value="RNA_pol_sigma_r3/r4-like"/>
</dbReference>
<dbReference type="InterPro" id="IPR036388">
    <property type="entry name" value="WH-like_DNA-bd_sf"/>
</dbReference>
<evidence type="ECO:0000313" key="1">
    <source>
        <dbReference type="EMBL" id="PRP98296.1"/>
    </source>
</evidence>
<dbReference type="SUPFAM" id="SSF88659">
    <property type="entry name" value="Sigma3 and sigma4 domains of RNA polymerase sigma factors"/>
    <property type="match status" value="1"/>
</dbReference>
<dbReference type="EMBL" id="PVNK01000146">
    <property type="protein sequence ID" value="PRP98296.1"/>
    <property type="molecule type" value="Genomic_DNA"/>
</dbReference>
<reference evidence="1 2" key="1">
    <citation type="submission" date="2018-03" db="EMBL/GenBank/DDBJ databases">
        <title>Draft Genome Sequences of the Obligatory Marine Myxobacteria Enhygromyxa salina SWB005.</title>
        <authorList>
            <person name="Poehlein A."/>
            <person name="Moghaddam J.A."/>
            <person name="Harms H."/>
            <person name="Alanjari M."/>
            <person name="Koenig G.M."/>
            <person name="Daniel R."/>
            <person name="Schaeberle T.F."/>
        </authorList>
    </citation>
    <scope>NUCLEOTIDE SEQUENCE [LARGE SCALE GENOMIC DNA]</scope>
    <source>
        <strain evidence="1 2">SWB005</strain>
    </source>
</reference>
<comment type="caution">
    <text evidence="1">The sequence shown here is derived from an EMBL/GenBank/DDBJ whole genome shotgun (WGS) entry which is preliminary data.</text>
</comment>
<dbReference type="AlphaFoldDB" id="A0A2S9XZM2"/>
<gene>
    <name evidence="1" type="ORF">ENSA5_30290</name>
</gene>
<dbReference type="RefSeq" id="WP_146155722.1">
    <property type="nucleotide sequence ID" value="NZ_PVNK01000146.1"/>
</dbReference>
<dbReference type="GO" id="GO:0003700">
    <property type="term" value="F:DNA-binding transcription factor activity"/>
    <property type="evidence" value="ECO:0007669"/>
    <property type="project" value="InterPro"/>
</dbReference>
<dbReference type="Proteomes" id="UP000237968">
    <property type="component" value="Unassembled WGS sequence"/>
</dbReference>
<name>A0A2S9XZM2_9BACT</name>
<dbReference type="GO" id="GO:0006352">
    <property type="term" value="P:DNA-templated transcription initiation"/>
    <property type="evidence" value="ECO:0007669"/>
    <property type="project" value="InterPro"/>
</dbReference>